<accession>A0A9Q1BC30</accession>
<comment type="caution">
    <text evidence="3">The sequence shown here is derived from an EMBL/GenBank/DDBJ whole genome shotgun (WGS) entry which is preliminary data.</text>
</comment>
<dbReference type="Pfam" id="PF16589">
    <property type="entry name" value="BRCT_2"/>
    <property type="match status" value="1"/>
</dbReference>
<proteinExistence type="predicted"/>
<dbReference type="EMBL" id="JAIZAY010000099">
    <property type="protein sequence ID" value="KAJ8019052.1"/>
    <property type="molecule type" value="Genomic_DNA"/>
</dbReference>
<dbReference type="SUPFAM" id="SSF52113">
    <property type="entry name" value="BRCT domain"/>
    <property type="match status" value="1"/>
</dbReference>
<dbReference type="OrthoDB" id="5997366at2759"/>
<sequence length="1379" mass="157513">MHQGASCAVDALLEMYYYSIFKFDKTVLNIESSELINELNSICTVREDLGIASCEMRDGVWNWLVSNLPNAYADKGRHDAEFISGLKEMAEKGGPPFQSLLNGTFFCPTCSTHFEIQDVNDILSLSCPNEHNQGMLGKCALDEFKKRVRFISKSCTHCKRKLQVTEINLSLPKFLLFELGMKDAKNPQNPPFQVGEDILVCGVEYELTGAIVMRPDHFYNIVKTGQQYALIDGYPLLEDLHLYPKIFSSFTGAVKNDETDMSLVHETNPSNAVGVHVVLYHCKEPDHGSISLNQLLLPSPVAEGHETEHVEKACNRELFPDNTMSHDYSNQNSKSTQSPIKIPSPKTKKKISKKRSTSANKRNKLMKDGANIEGTIVLNNQEVRTRNYQNWAFLYCKDIFKALNMTSHIQKRGYTMLDKRLQKLGFSLDQVFLTEGHPNQRKFIRVDAIYGMVSEGKGKSKVSKAAELNVKKDLLSFLNTKFMNPENTEKSETQKNKWRKGRTPKKQRLNVLHGKLKDCLESTYKGEKKPFCDGMSKLIGPKKSENYFFSKEDIVEILKKVPLKRSTKNAQNLLEEIVFENSKCLSVQDLINIEENYSGTRLVEELRKLLPGVIPSQKRESIQKSAYLREFVATLGPQRTPTGWRINPDRLLDLLCFKYYWNVGPKYWKLYGDGREIGGRQSTFIALSILNDDAALHGVSYHDPKEVFPLAIFYEKDSRDNIEENCIPWLQQFLSNKTNEGHTFYLCGDEMFLEAVLDGSGNLGPNSKFGWNIYVDMSSDEKGTTSEVTGLRTDLKLEVNRQHQESLFPCIPTKNVVLCIMHGVARSVEKLLSLEVEDIMSEANKVNEFGAIDRSTYIDNKISALVSNINKRGVKQGNFSITFDKMGKPCPIKLNKDHAVTILSPPPIGLEDMYPHALKNVCPTRILRISLPASVIGKLNLQAQLTVFELVSGIWNHFFAMYNIMRKDPNPILRSPAKEGSLDPVDYIFGYTQQDKKDYKYHAECFYQLYKLRYGSQNLTPYMMKFIDIVPLLMNSLPFSLGRFQNEGGEHANYLHNRFYYHHTTRHGGANRLDPILSLFNNMYKCLSFSINKGDGSECSHKASRAFQMYIEHHVVVSGIPEGIKVKDVEKYLVSKGVQKVVTEQQDGIFQSCSFILCGAIPKMNGTCYSHSSFEELIKGASGRVKDKLPSVGTSTKQYIVLVNPAVSSKKIVPSAVRLAMKAGFPILDFRFVLECLKEGKLLDQNDFRLHFSQFALKYVKHPTLEQKHFRRTNIMTSIIKKRCLKRRRRHAQTKLSNKNPALHFVWSKIKLEREQKSMTDAEKRELMTHFFQQWKMLGKEARDLYRKEYEKTRKTPSQKSKFEVRNPAYMNLMDYSGL</sequence>
<evidence type="ECO:0000313" key="4">
    <source>
        <dbReference type="Proteomes" id="UP001152320"/>
    </source>
</evidence>
<gene>
    <name evidence="3" type="ORF">HOLleu_42605</name>
</gene>
<feature type="region of interest" description="Disordered" evidence="1">
    <location>
        <begin position="321"/>
        <end position="363"/>
    </location>
</feature>
<feature type="compositionally biased region" description="Polar residues" evidence="1">
    <location>
        <begin position="322"/>
        <end position="337"/>
    </location>
</feature>
<organism evidence="3 4">
    <name type="scientific">Holothuria leucospilota</name>
    <name type="common">Black long sea cucumber</name>
    <name type="synonym">Mertensiothuria leucospilota</name>
    <dbReference type="NCBI Taxonomy" id="206669"/>
    <lineage>
        <taxon>Eukaryota</taxon>
        <taxon>Metazoa</taxon>
        <taxon>Echinodermata</taxon>
        <taxon>Eleutherozoa</taxon>
        <taxon>Echinozoa</taxon>
        <taxon>Holothuroidea</taxon>
        <taxon>Aspidochirotacea</taxon>
        <taxon>Aspidochirotida</taxon>
        <taxon>Holothuriidae</taxon>
        <taxon>Holothuria</taxon>
    </lineage>
</organism>
<dbReference type="Gene3D" id="3.40.50.10190">
    <property type="entry name" value="BRCT domain"/>
    <property type="match status" value="1"/>
</dbReference>
<dbReference type="InterPro" id="IPR001357">
    <property type="entry name" value="BRCT_dom"/>
</dbReference>
<protein>
    <recommendedName>
        <fullName evidence="2">BRCT domain-containing protein</fullName>
    </recommendedName>
</protein>
<name>A0A9Q1BC30_HOLLE</name>
<keyword evidence="4" id="KW-1185">Reference proteome</keyword>
<feature type="domain" description="BRCT" evidence="2">
    <location>
        <begin position="1145"/>
        <end position="1250"/>
    </location>
</feature>
<evidence type="ECO:0000259" key="2">
    <source>
        <dbReference type="PROSITE" id="PS50172"/>
    </source>
</evidence>
<evidence type="ECO:0000256" key="1">
    <source>
        <dbReference type="SAM" id="MobiDB-lite"/>
    </source>
</evidence>
<feature type="compositionally biased region" description="Basic residues" evidence="1">
    <location>
        <begin position="346"/>
        <end position="363"/>
    </location>
</feature>
<dbReference type="PROSITE" id="PS50172">
    <property type="entry name" value="BRCT"/>
    <property type="match status" value="1"/>
</dbReference>
<reference evidence="3" key="1">
    <citation type="submission" date="2021-10" db="EMBL/GenBank/DDBJ databases">
        <title>Tropical sea cucumber genome reveals ecological adaptation and Cuvierian tubules defense mechanism.</title>
        <authorList>
            <person name="Chen T."/>
        </authorList>
    </citation>
    <scope>NUCLEOTIDE SEQUENCE</scope>
    <source>
        <strain evidence="3">Nanhai2018</strain>
        <tissue evidence="3">Muscle</tissue>
    </source>
</reference>
<dbReference type="Proteomes" id="UP001152320">
    <property type="component" value="Unassembled WGS sequence"/>
</dbReference>
<evidence type="ECO:0000313" key="3">
    <source>
        <dbReference type="EMBL" id="KAJ8019052.1"/>
    </source>
</evidence>
<dbReference type="InterPro" id="IPR036420">
    <property type="entry name" value="BRCT_dom_sf"/>
</dbReference>